<evidence type="ECO:0000256" key="10">
    <source>
        <dbReference type="ARBA" id="ARBA00048988"/>
    </source>
</evidence>
<dbReference type="InterPro" id="IPR013986">
    <property type="entry name" value="DExx_box_DNA_helicase_dom_sf"/>
</dbReference>
<proteinExistence type="inferred from homology"/>
<evidence type="ECO:0000256" key="7">
    <source>
        <dbReference type="ARBA" id="ARBA00023235"/>
    </source>
</evidence>
<dbReference type="RefSeq" id="WP_338737613.1">
    <property type="nucleotide sequence ID" value="NZ_CP146612.1"/>
</dbReference>
<keyword evidence="2 11" id="KW-0547">Nucleotide-binding</keyword>
<keyword evidence="16" id="KW-1185">Reference proteome</keyword>
<accession>A0ABZ2J872</accession>
<dbReference type="Pfam" id="PF21196">
    <property type="entry name" value="PcrA_UvrD_tudor"/>
    <property type="match status" value="1"/>
</dbReference>
<gene>
    <name evidence="15" type="ORF">V8247_00355</name>
</gene>
<dbReference type="PANTHER" id="PTHR11070:SF2">
    <property type="entry name" value="ATP-DEPENDENT DNA HELICASE SRS2"/>
    <property type="match status" value="1"/>
</dbReference>
<comment type="catalytic activity">
    <reaction evidence="10">
        <text>ATP + H2O = ADP + phosphate + H(+)</text>
        <dbReference type="Rhea" id="RHEA:13065"/>
        <dbReference type="ChEBI" id="CHEBI:15377"/>
        <dbReference type="ChEBI" id="CHEBI:15378"/>
        <dbReference type="ChEBI" id="CHEBI:30616"/>
        <dbReference type="ChEBI" id="CHEBI:43474"/>
        <dbReference type="ChEBI" id="CHEBI:456216"/>
        <dbReference type="EC" id="5.6.2.4"/>
    </reaction>
</comment>
<dbReference type="Pfam" id="PF13361">
    <property type="entry name" value="UvrD_C"/>
    <property type="match status" value="1"/>
</dbReference>
<evidence type="ECO:0000256" key="9">
    <source>
        <dbReference type="ARBA" id="ARBA00034808"/>
    </source>
</evidence>
<dbReference type="Gene3D" id="1.10.486.10">
    <property type="entry name" value="PCRA, domain 4"/>
    <property type="match status" value="1"/>
</dbReference>
<protein>
    <recommendedName>
        <fullName evidence="9">DNA 3'-5' helicase</fullName>
        <ecNumber evidence="9">5.6.2.4</ecNumber>
    </recommendedName>
</protein>
<evidence type="ECO:0000259" key="14">
    <source>
        <dbReference type="PROSITE" id="PS51217"/>
    </source>
</evidence>
<evidence type="ECO:0000256" key="4">
    <source>
        <dbReference type="ARBA" id="ARBA00022806"/>
    </source>
</evidence>
<evidence type="ECO:0000256" key="1">
    <source>
        <dbReference type="ARBA" id="ARBA00009922"/>
    </source>
</evidence>
<comment type="similarity">
    <text evidence="1">Belongs to the helicase family. UvrD subfamily.</text>
</comment>
<dbReference type="Gene3D" id="1.10.10.160">
    <property type="match status" value="1"/>
</dbReference>
<dbReference type="Proteomes" id="UP001375370">
    <property type="component" value="Chromosome"/>
</dbReference>
<dbReference type="InterPro" id="IPR000212">
    <property type="entry name" value="DNA_helicase_UvrD/REP"/>
</dbReference>
<dbReference type="InterPro" id="IPR014016">
    <property type="entry name" value="UvrD-like_ATP-bd"/>
</dbReference>
<keyword evidence="7" id="KW-0413">Isomerase</keyword>
<evidence type="ECO:0000256" key="12">
    <source>
        <dbReference type="SAM" id="MobiDB-lite"/>
    </source>
</evidence>
<feature type="binding site" evidence="11">
    <location>
        <begin position="28"/>
        <end position="35"/>
    </location>
    <ligand>
        <name>ATP</name>
        <dbReference type="ChEBI" id="CHEBI:30616"/>
    </ligand>
</feature>
<dbReference type="Pfam" id="PF00580">
    <property type="entry name" value="UvrD-helicase"/>
    <property type="match status" value="1"/>
</dbReference>
<dbReference type="EC" id="5.6.2.4" evidence="9"/>
<evidence type="ECO:0000313" key="16">
    <source>
        <dbReference type="Proteomes" id="UP001375370"/>
    </source>
</evidence>
<dbReference type="InterPro" id="IPR027417">
    <property type="entry name" value="P-loop_NTPase"/>
</dbReference>
<dbReference type="PANTHER" id="PTHR11070">
    <property type="entry name" value="UVRD / RECB / PCRA DNA HELICASE FAMILY MEMBER"/>
    <property type="match status" value="1"/>
</dbReference>
<organism evidence="15 16">
    <name type="scientific">Candidatus Dehalogenimonas loeffleri</name>
    <dbReference type="NCBI Taxonomy" id="3127115"/>
    <lineage>
        <taxon>Bacteria</taxon>
        <taxon>Bacillati</taxon>
        <taxon>Chloroflexota</taxon>
        <taxon>Dehalococcoidia</taxon>
        <taxon>Dehalococcoidales</taxon>
        <taxon>Dehalococcoidaceae</taxon>
        <taxon>Dehalogenimonas</taxon>
    </lineage>
</organism>
<comment type="catalytic activity">
    <reaction evidence="8">
        <text>Couples ATP hydrolysis with the unwinding of duplex DNA by translocating in the 3'-5' direction.</text>
        <dbReference type="EC" id="5.6.2.4"/>
    </reaction>
</comment>
<name>A0ABZ2J872_9CHLR</name>
<dbReference type="PROSITE" id="PS51217">
    <property type="entry name" value="UVRD_HELICASE_CTER"/>
    <property type="match status" value="1"/>
</dbReference>
<dbReference type="SUPFAM" id="SSF52540">
    <property type="entry name" value="P-loop containing nucleoside triphosphate hydrolases"/>
    <property type="match status" value="1"/>
</dbReference>
<keyword evidence="6" id="KW-0238">DNA-binding</keyword>
<feature type="domain" description="UvrD-like helicase ATP-binding" evidence="13">
    <location>
        <begin position="7"/>
        <end position="286"/>
    </location>
</feature>
<evidence type="ECO:0000256" key="6">
    <source>
        <dbReference type="ARBA" id="ARBA00023125"/>
    </source>
</evidence>
<evidence type="ECO:0000256" key="3">
    <source>
        <dbReference type="ARBA" id="ARBA00022801"/>
    </source>
</evidence>
<keyword evidence="5 11" id="KW-0067">ATP-binding</keyword>
<dbReference type="InterPro" id="IPR014017">
    <property type="entry name" value="DNA_helicase_UvrD-like_C"/>
</dbReference>
<dbReference type="Gene3D" id="3.40.50.300">
    <property type="entry name" value="P-loop containing nucleotide triphosphate hydrolases"/>
    <property type="match status" value="2"/>
</dbReference>
<feature type="domain" description="UvrD-like helicase C-terminal" evidence="14">
    <location>
        <begin position="287"/>
        <end position="563"/>
    </location>
</feature>
<dbReference type="CDD" id="cd18807">
    <property type="entry name" value="SF1_C_UvrD"/>
    <property type="match status" value="1"/>
</dbReference>
<evidence type="ECO:0000256" key="2">
    <source>
        <dbReference type="ARBA" id="ARBA00022741"/>
    </source>
</evidence>
<keyword evidence="3 11" id="KW-0378">Hydrolase</keyword>
<evidence type="ECO:0000256" key="11">
    <source>
        <dbReference type="PROSITE-ProRule" id="PRU00560"/>
    </source>
</evidence>
<feature type="region of interest" description="Disordered" evidence="12">
    <location>
        <begin position="666"/>
        <end position="691"/>
    </location>
</feature>
<dbReference type="PROSITE" id="PS51198">
    <property type="entry name" value="UVRD_HELICASE_ATP_BIND"/>
    <property type="match status" value="1"/>
</dbReference>
<sequence length="752" mass="85498">MNTELLNALNPDQRKAVESIDGPVLIVAGPGSGKTRVITYRIAYLINVVGIRPYHILAVTFTNKAAREMKERLEKLAPGSIKDITMGTFHSICAGILRREGEAIGINRDFVIFDADDQEKLLKRAAEEIGVDPKKFPLKKIASAISHAKSQLQTPERFRDKSHSYFDEIVVRMYEHYEKMLRANNAVDFDDLLLKTVFLFQRQPSVLKRYQERYVHIMVDEFQDTNLVQYELVKQLSGHHRNIAVVGDPDQSIYSWRAADLRNVFNFERDFPDRSVHYLEQNYRSTDTILQVASGIIADNRERKEIKLWTQNEPGDKVCLIEAYNEQEEAQIVVREAERMSASGKYRLADMAVLYRTNAQSRVLEESFIHYGVPYKLVAGTRFYERREVKDLVAYFRLIHNPADSVSLMRIINVPTRGIGDKSIVDMQAWARQRDLTLWQALEAASSSDDKPPLTSRALAAFDHFYRLIQTLIEDSRQLSLLQLFGEILERSGYQLYLKTQPDAEERLENIAELRTVAEQFNNLPSGDALSFFLESVSLVSDVDNLKENEGGVTLITLHQAKGLEFPVVFIVGMEESVLPHFRSLEDPSQMEEERRLCYVGVTRARQRLYLLRAFRRSMMGSSKVNEPSRFLGAIRSDLTTGSLPKADAPKTQTGVKKIYEYSTRQAQTPPRMETRRPATSMAPVVSAGRPVKSDRPVAPLFKTGDQVSHPIFGDGVVISTMPVKNDHEIVVSFKTVGLKKLLLSFAKLTKG</sequence>
<reference evidence="15 16" key="1">
    <citation type="submission" date="2024-03" db="EMBL/GenBank/DDBJ databases">
        <title>A Dehalogenimonas Isolated from Estuarine Sediments Dihaloeliminates Chlorinated Alkanes.</title>
        <authorList>
            <person name="Yang Y."/>
            <person name="Wang H."/>
        </authorList>
    </citation>
    <scope>NUCLEOTIDE SEQUENCE [LARGE SCALE GENOMIC DNA]</scope>
    <source>
        <strain evidence="15 16">W</strain>
    </source>
</reference>
<evidence type="ECO:0000256" key="5">
    <source>
        <dbReference type="ARBA" id="ARBA00022840"/>
    </source>
</evidence>
<dbReference type="CDD" id="cd17932">
    <property type="entry name" value="DEXQc_UvrD"/>
    <property type="match status" value="1"/>
</dbReference>
<evidence type="ECO:0000313" key="15">
    <source>
        <dbReference type="EMBL" id="WWX25454.1"/>
    </source>
</evidence>
<evidence type="ECO:0000256" key="8">
    <source>
        <dbReference type="ARBA" id="ARBA00034617"/>
    </source>
</evidence>
<dbReference type="EMBL" id="CP146612">
    <property type="protein sequence ID" value="WWX25454.1"/>
    <property type="molecule type" value="Genomic_DNA"/>
</dbReference>
<keyword evidence="4 11" id="KW-0347">Helicase</keyword>
<evidence type="ECO:0000259" key="13">
    <source>
        <dbReference type="PROSITE" id="PS51198"/>
    </source>
</evidence>